<dbReference type="Proteomes" id="UP000265520">
    <property type="component" value="Unassembled WGS sequence"/>
</dbReference>
<evidence type="ECO:0000313" key="2">
    <source>
        <dbReference type="Proteomes" id="UP000265520"/>
    </source>
</evidence>
<dbReference type="AlphaFoldDB" id="A0A392SZ85"/>
<accession>A0A392SZ85</accession>
<sequence>MVAKGTAATLLRTRPAARGTTVGQARRETDCFCRVIG</sequence>
<feature type="non-terminal residue" evidence="1">
    <location>
        <position position="37"/>
    </location>
</feature>
<keyword evidence="2" id="KW-1185">Reference proteome</keyword>
<organism evidence="1 2">
    <name type="scientific">Trifolium medium</name>
    <dbReference type="NCBI Taxonomy" id="97028"/>
    <lineage>
        <taxon>Eukaryota</taxon>
        <taxon>Viridiplantae</taxon>
        <taxon>Streptophyta</taxon>
        <taxon>Embryophyta</taxon>
        <taxon>Tracheophyta</taxon>
        <taxon>Spermatophyta</taxon>
        <taxon>Magnoliopsida</taxon>
        <taxon>eudicotyledons</taxon>
        <taxon>Gunneridae</taxon>
        <taxon>Pentapetalae</taxon>
        <taxon>rosids</taxon>
        <taxon>fabids</taxon>
        <taxon>Fabales</taxon>
        <taxon>Fabaceae</taxon>
        <taxon>Papilionoideae</taxon>
        <taxon>50 kb inversion clade</taxon>
        <taxon>NPAAA clade</taxon>
        <taxon>Hologalegina</taxon>
        <taxon>IRL clade</taxon>
        <taxon>Trifolieae</taxon>
        <taxon>Trifolium</taxon>
    </lineage>
</organism>
<dbReference type="EMBL" id="LXQA010475258">
    <property type="protein sequence ID" value="MCI54171.1"/>
    <property type="molecule type" value="Genomic_DNA"/>
</dbReference>
<name>A0A392SZ85_9FABA</name>
<comment type="caution">
    <text evidence="1">The sequence shown here is derived from an EMBL/GenBank/DDBJ whole genome shotgun (WGS) entry which is preliminary data.</text>
</comment>
<evidence type="ECO:0000313" key="1">
    <source>
        <dbReference type="EMBL" id="MCI54171.1"/>
    </source>
</evidence>
<reference evidence="1 2" key="1">
    <citation type="journal article" date="2018" name="Front. Plant Sci.">
        <title>Red Clover (Trifolium pratense) and Zigzag Clover (T. medium) - A Picture of Genomic Similarities and Differences.</title>
        <authorList>
            <person name="Dluhosova J."/>
            <person name="Istvanek J."/>
            <person name="Nedelnik J."/>
            <person name="Repkova J."/>
        </authorList>
    </citation>
    <scope>NUCLEOTIDE SEQUENCE [LARGE SCALE GENOMIC DNA]</scope>
    <source>
        <strain evidence="2">cv. 10/8</strain>
        <tissue evidence="1">Leaf</tissue>
    </source>
</reference>
<proteinExistence type="predicted"/>
<protein>
    <submittedName>
        <fullName evidence="1">Uncharacterized protein</fullName>
    </submittedName>
</protein>